<sequence length="59" mass="5979">MTVGMDAVEVRPGGTVVGAALGMQSGGGGNTQLADTCEPANKSCGTNPEVVWVRNCQKK</sequence>
<comment type="caution">
    <text evidence="1">The sequence shown here is derived from an EMBL/GenBank/DDBJ whole genome shotgun (WGS) entry which is preliminary data.</text>
</comment>
<accession>A0A428Z9K8</accession>
<gene>
    <name evidence="1" type="ORF">DMH04_19570</name>
</gene>
<name>A0A428Z9K8_KIBAR</name>
<evidence type="ECO:0000313" key="2">
    <source>
        <dbReference type="Proteomes" id="UP000287547"/>
    </source>
</evidence>
<evidence type="ECO:0000313" key="1">
    <source>
        <dbReference type="EMBL" id="RSM84690.1"/>
    </source>
</evidence>
<reference evidence="1 2" key="1">
    <citation type="submission" date="2018-05" db="EMBL/GenBank/DDBJ databases">
        <title>Evolution of GPA BGCs.</title>
        <authorList>
            <person name="Waglechner N."/>
            <person name="Wright G.D."/>
        </authorList>
    </citation>
    <scope>NUCLEOTIDE SEQUENCE [LARGE SCALE GENOMIC DNA]</scope>
    <source>
        <strain evidence="1 2">A82846</strain>
    </source>
</reference>
<proteinExistence type="predicted"/>
<protein>
    <submittedName>
        <fullName evidence="1">Uncharacterized protein</fullName>
    </submittedName>
</protein>
<dbReference type="Proteomes" id="UP000287547">
    <property type="component" value="Unassembled WGS sequence"/>
</dbReference>
<organism evidence="1 2">
    <name type="scientific">Kibdelosporangium aridum</name>
    <dbReference type="NCBI Taxonomy" id="2030"/>
    <lineage>
        <taxon>Bacteria</taxon>
        <taxon>Bacillati</taxon>
        <taxon>Actinomycetota</taxon>
        <taxon>Actinomycetes</taxon>
        <taxon>Pseudonocardiales</taxon>
        <taxon>Pseudonocardiaceae</taxon>
        <taxon>Kibdelosporangium</taxon>
    </lineage>
</organism>
<dbReference type="AlphaFoldDB" id="A0A428Z9K8"/>
<dbReference type="EMBL" id="QHKI01000015">
    <property type="protein sequence ID" value="RSM84690.1"/>
    <property type="molecule type" value="Genomic_DNA"/>
</dbReference>